<evidence type="ECO:0008006" key="3">
    <source>
        <dbReference type="Google" id="ProtNLM"/>
    </source>
</evidence>
<dbReference type="AlphaFoldDB" id="A0A2H0N438"/>
<evidence type="ECO:0000313" key="2">
    <source>
        <dbReference type="Proteomes" id="UP000229600"/>
    </source>
</evidence>
<dbReference type="PANTHER" id="PTHR11669">
    <property type="entry name" value="REPLICATION FACTOR C / DNA POLYMERASE III GAMMA-TAU SUBUNIT"/>
    <property type="match status" value="1"/>
</dbReference>
<protein>
    <recommendedName>
        <fullName evidence="3">AAA+ ATPase domain-containing protein</fullName>
    </recommendedName>
</protein>
<accession>A0A2H0N438</accession>
<evidence type="ECO:0000313" key="1">
    <source>
        <dbReference type="EMBL" id="PIR03653.1"/>
    </source>
</evidence>
<sequence>MILGHKDILHFFEKVMGAGKLSHAYLFDGPEAIGKKTVALHLASTLLQKQTDELSICPDFFLLERQKDAKTGKQKKDIDIEQIRNLRTFLSRTSSSKKVVIIDGADFLNIHSSNALLKTLEEPPENAFMFLIAQNSFLLPGTLLSRMQTISFRPVKDEDIREYLETQKLTDVEKNEMLQYACGAVGKIFSWLEDDAKFQEIRLHAERFYTLFHIPFYEKLQKTEDMFLSKEDHIVGREHLQSLLSLWQSLLERSVYSNIYENGGKHLCDNDQLVKIYNAINFAKEKLSLNIHPRLLVENILLEIP</sequence>
<dbReference type="InterPro" id="IPR050238">
    <property type="entry name" value="DNA_Rep/Repair_Clamp_Loader"/>
</dbReference>
<dbReference type="Gene3D" id="3.40.50.300">
    <property type="entry name" value="P-loop containing nucleotide triphosphate hydrolases"/>
    <property type="match status" value="1"/>
</dbReference>
<dbReference type="Pfam" id="PF13177">
    <property type="entry name" value="DNA_pol3_delta2"/>
    <property type="match status" value="1"/>
</dbReference>
<dbReference type="SUPFAM" id="SSF52540">
    <property type="entry name" value="P-loop containing nucleoside triphosphate hydrolases"/>
    <property type="match status" value="1"/>
</dbReference>
<dbReference type="PANTHER" id="PTHR11669:SF8">
    <property type="entry name" value="DNA POLYMERASE III SUBUNIT DELTA"/>
    <property type="match status" value="1"/>
</dbReference>
<dbReference type="InterPro" id="IPR027417">
    <property type="entry name" value="P-loop_NTPase"/>
</dbReference>
<organism evidence="1 2">
    <name type="scientific">Candidatus Magasanikbacteria bacterium CG11_big_fil_rev_8_21_14_0_20_39_34</name>
    <dbReference type="NCBI Taxonomy" id="1974653"/>
    <lineage>
        <taxon>Bacteria</taxon>
        <taxon>Candidatus Magasanikiibacteriota</taxon>
    </lineage>
</organism>
<comment type="caution">
    <text evidence="1">The sequence shown here is derived from an EMBL/GenBank/DDBJ whole genome shotgun (WGS) entry which is preliminary data.</text>
</comment>
<dbReference type="GO" id="GO:0006261">
    <property type="term" value="P:DNA-templated DNA replication"/>
    <property type="evidence" value="ECO:0007669"/>
    <property type="project" value="TreeGrafter"/>
</dbReference>
<name>A0A2H0N438_9BACT</name>
<dbReference type="Proteomes" id="UP000229600">
    <property type="component" value="Unassembled WGS sequence"/>
</dbReference>
<dbReference type="EMBL" id="PCWN01000011">
    <property type="protein sequence ID" value="PIR03653.1"/>
    <property type="molecule type" value="Genomic_DNA"/>
</dbReference>
<gene>
    <name evidence="1" type="ORF">COV59_05715</name>
</gene>
<proteinExistence type="predicted"/>
<reference evidence="1 2" key="1">
    <citation type="submission" date="2017-09" db="EMBL/GenBank/DDBJ databases">
        <title>Depth-based differentiation of microbial function through sediment-hosted aquifers and enrichment of novel symbionts in the deep terrestrial subsurface.</title>
        <authorList>
            <person name="Probst A.J."/>
            <person name="Ladd B."/>
            <person name="Jarett J.K."/>
            <person name="Geller-Mcgrath D.E."/>
            <person name="Sieber C.M."/>
            <person name="Emerson J.B."/>
            <person name="Anantharaman K."/>
            <person name="Thomas B.C."/>
            <person name="Malmstrom R."/>
            <person name="Stieglmeier M."/>
            <person name="Klingl A."/>
            <person name="Woyke T."/>
            <person name="Ryan C.M."/>
            <person name="Banfield J.F."/>
        </authorList>
    </citation>
    <scope>NUCLEOTIDE SEQUENCE [LARGE SCALE GENOMIC DNA]</scope>
    <source>
        <strain evidence="1">CG11_big_fil_rev_8_21_14_0_20_39_34</strain>
    </source>
</reference>